<dbReference type="OMA" id="VEYCETE"/>
<dbReference type="Ensembl" id="ENSCMIT00000004945.1">
    <property type="protein sequence ID" value="ENSCMIP00000004769.1"/>
    <property type="gene ID" value="ENSCMIG00000002827.1"/>
</dbReference>
<sequence length="336" mass="39327">MTQKGAERFAKNCFMPVVRNAIFKNLGQMIVTEMKRNDPLEKYGNRNNFTVALLVHLRKEDSFEQFRHYIWDFENFAKDWLRGLSVEYCETESVGESKFIKLSKVILKRIAGEAINVMRGAITKNFSGEAKSLIELFVDKLKSKLGIPKDSLKLVFFQVDNKTGYFAKMALMCIEQTVIFLLQELANWVTKPTIKELPVQPGEEIFLKIFSCTKKCTFCKVHCEAETVEHHQHYNRQHRPGDSLDIFRNSHTNGKFVYYKHFQTAVDYYRSWLIPKSPGAEADTYWKKVFYTFHKEFAERYRVEPADINPVWNVPWETVKVDLSKAYNVPLESIEL</sequence>
<reference evidence="1" key="4">
    <citation type="submission" date="2025-08" db="UniProtKB">
        <authorList>
            <consortium name="Ensembl"/>
        </authorList>
    </citation>
    <scope>IDENTIFICATION</scope>
</reference>
<evidence type="ECO:0000313" key="1">
    <source>
        <dbReference type="Ensembl" id="ENSCMIP00000004769.1"/>
    </source>
</evidence>
<evidence type="ECO:0000313" key="2">
    <source>
        <dbReference type="Proteomes" id="UP000314986"/>
    </source>
</evidence>
<organism evidence="1 2">
    <name type="scientific">Callorhinchus milii</name>
    <name type="common">Ghost shark</name>
    <dbReference type="NCBI Taxonomy" id="7868"/>
    <lineage>
        <taxon>Eukaryota</taxon>
        <taxon>Metazoa</taxon>
        <taxon>Chordata</taxon>
        <taxon>Craniata</taxon>
        <taxon>Vertebrata</taxon>
        <taxon>Chondrichthyes</taxon>
        <taxon>Holocephali</taxon>
        <taxon>Chimaeriformes</taxon>
        <taxon>Callorhinchidae</taxon>
        <taxon>Callorhinchus</taxon>
    </lineage>
</organism>
<name>A0A4W3H409_CALMI</name>
<reference evidence="2" key="3">
    <citation type="journal article" date="2014" name="Nature">
        <title>Elephant shark genome provides unique insights into gnathostome evolution.</title>
        <authorList>
            <consortium name="International Elephant Shark Genome Sequencing Consortium"/>
            <person name="Venkatesh B."/>
            <person name="Lee A.P."/>
            <person name="Ravi V."/>
            <person name="Maurya A.K."/>
            <person name="Lian M.M."/>
            <person name="Swann J.B."/>
            <person name="Ohta Y."/>
            <person name="Flajnik M.F."/>
            <person name="Sutoh Y."/>
            <person name="Kasahara M."/>
            <person name="Hoon S."/>
            <person name="Gangu V."/>
            <person name="Roy S.W."/>
            <person name="Irimia M."/>
            <person name="Korzh V."/>
            <person name="Kondrychyn I."/>
            <person name="Lim Z.W."/>
            <person name="Tay B.H."/>
            <person name="Tohari S."/>
            <person name="Kong K.W."/>
            <person name="Ho S."/>
            <person name="Lorente-Galdos B."/>
            <person name="Quilez J."/>
            <person name="Marques-Bonet T."/>
            <person name="Raney B.J."/>
            <person name="Ingham P.W."/>
            <person name="Tay A."/>
            <person name="Hillier L.W."/>
            <person name="Minx P."/>
            <person name="Boehm T."/>
            <person name="Wilson R.K."/>
            <person name="Brenner S."/>
            <person name="Warren W.C."/>
        </authorList>
    </citation>
    <scope>NUCLEOTIDE SEQUENCE [LARGE SCALE GENOMIC DNA]</scope>
</reference>
<dbReference type="GeneTree" id="ENSGT00940000154390"/>
<reference evidence="2" key="2">
    <citation type="journal article" date="2007" name="PLoS Biol.">
        <title>Survey sequencing and comparative analysis of the elephant shark (Callorhinchus milii) genome.</title>
        <authorList>
            <person name="Venkatesh B."/>
            <person name="Kirkness E.F."/>
            <person name="Loh Y.H."/>
            <person name="Halpern A.L."/>
            <person name="Lee A.P."/>
            <person name="Johnson J."/>
            <person name="Dandona N."/>
            <person name="Viswanathan L.D."/>
            <person name="Tay A."/>
            <person name="Venter J.C."/>
            <person name="Strausberg R.L."/>
            <person name="Brenner S."/>
        </authorList>
    </citation>
    <scope>NUCLEOTIDE SEQUENCE [LARGE SCALE GENOMIC DNA]</scope>
</reference>
<reference evidence="2" key="1">
    <citation type="journal article" date="2006" name="Science">
        <title>Ancient noncoding elements conserved in the human genome.</title>
        <authorList>
            <person name="Venkatesh B."/>
            <person name="Kirkness E.F."/>
            <person name="Loh Y.H."/>
            <person name="Halpern A.L."/>
            <person name="Lee A.P."/>
            <person name="Johnson J."/>
            <person name="Dandona N."/>
            <person name="Viswanathan L.D."/>
            <person name="Tay A."/>
            <person name="Venter J.C."/>
            <person name="Strausberg R.L."/>
            <person name="Brenner S."/>
        </authorList>
    </citation>
    <scope>NUCLEOTIDE SEQUENCE [LARGE SCALE GENOMIC DNA]</scope>
</reference>
<dbReference type="InterPro" id="IPR052986">
    <property type="entry name" value="VLIG_GTPase"/>
</dbReference>
<dbReference type="PANTHER" id="PTHR14819">
    <property type="entry name" value="GTP-BINDING"/>
    <property type="match status" value="1"/>
</dbReference>
<accession>A0A4W3H409</accession>
<keyword evidence="2" id="KW-1185">Reference proteome</keyword>
<dbReference type="Proteomes" id="UP000314986">
    <property type="component" value="Unassembled WGS sequence"/>
</dbReference>
<reference evidence="1" key="5">
    <citation type="submission" date="2025-09" db="UniProtKB">
        <authorList>
            <consortium name="Ensembl"/>
        </authorList>
    </citation>
    <scope>IDENTIFICATION</scope>
</reference>
<dbReference type="PANTHER" id="PTHR14819:SF9">
    <property type="entry name" value="UP-REGULATOR OF CELL PROLIFERATION-LIKE"/>
    <property type="match status" value="1"/>
</dbReference>
<proteinExistence type="predicted"/>
<dbReference type="InParanoid" id="A0A4W3H409"/>
<protein>
    <submittedName>
        <fullName evidence="1">Uncharacterized protein</fullName>
    </submittedName>
</protein>
<dbReference type="AlphaFoldDB" id="A0A4W3H409"/>